<evidence type="ECO:0000313" key="2">
    <source>
        <dbReference type="Proteomes" id="UP000478483"/>
    </source>
</evidence>
<dbReference type="RefSeq" id="WP_015560151.1">
    <property type="nucleotide sequence ID" value="NZ_CP097279.1"/>
</dbReference>
<sequence>MSDKEKTKEKKTISQEDVMKLLDSCYDKCLNGVPKVSQSVEDMAEDYLKKYQTKEESCKAMLKNQIAKCTTSGFITGFGGIITMPVTLPANVGSVMYVQMRMIACVAYMAGYELNSDQTQTFVYACLAGVAVNELIKQAGIKFGVKFANGLIKKIPGKVLTKINQKVGFRFITKFGTKGIVNLGKMLPGVGAVIGGGLDLVETKVIADRAYKWFFMGDFSEASKEDNIIDIEDADFDEIIPEEKHES</sequence>
<evidence type="ECO:0000313" key="1">
    <source>
        <dbReference type="EMBL" id="MTR84626.1"/>
    </source>
</evidence>
<dbReference type="Proteomes" id="UP000478483">
    <property type="component" value="Unassembled WGS sequence"/>
</dbReference>
<name>A0A6L6L3U0_9FIRM</name>
<dbReference type="AlphaFoldDB" id="A0A6L6L3U0"/>
<organism evidence="1 2">
    <name type="scientific">Roseburia intestinalis</name>
    <dbReference type="NCBI Taxonomy" id="166486"/>
    <lineage>
        <taxon>Bacteria</taxon>
        <taxon>Bacillati</taxon>
        <taxon>Bacillota</taxon>
        <taxon>Clostridia</taxon>
        <taxon>Lachnospirales</taxon>
        <taxon>Lachnospiraceae</taxon>
        <taxon>Roseburia</taxon>
    </lineage>
</organism>
<comment type="caution">
    <text evidence="1">The sequence shown here is derived from an EMBL/GenBank/DDBJ whole genome shotgun (WGS) entry which is preliminary data.</text>
</comment>
<gene>
    <name evidence="1" type="ORF">GMD50_06025</name>
</gene>
<protein>
    <submittedName>
        <fullName evidence="1">EcsC family protein</fullName>
    </submittedName>
</protein>
<reference evidence="1 2" key="1">
    <citation type="journal article" date="2019" name="Nat. Med.">
        <title>A library of human gut bacterial isolates paired with longitudinal multiomics data enables mechanistic microbiome research.</title>
        <authorList>
            <person name="Poyet M."/>
            <person name="Groussin M."/>
            <person name="Gibbons S.M."/>
            <person name="Avila-Pacheco J."/>
            <person name="Jiang X."/>
            <person name="Kearney S.M."/>
            <person name="Perrotta A.R."/>
            <person name="Berdy B."/>
            <person name="Zhao S."/>
            <person name="Lieberman T.D."/>
            <person name="Swanson P.K."/>
            <person name="Smith M."/>
            <person name="Roesemann S."/>
            <person name="Alexander J.E."/>
            <person name="Rich S.A."/>
            <person name="Livny J."/>
            <person name="Vlamakis H."/>
            <person name="Clish C."/>
            <person name="Bullock K."/>
            <person name="Deik A."/>
            <person name="Scott J."/>
            <person name="Pierce K.A."/>
            <person name="Xavier R.J."/>
            <person name="Alm E.J."/>
        </authorList>
    </citation>
    <scope>NUCLEOTIDE SEQUENCE [LARGE SCALE GENOMIC DNA]</scope>
    <source>
        <strain evidence="1 2">BIOML-A1</strain>
    </source>
</reference>
<dbReference type="InterPro" id="IPR024787">
    <property type="entry name" value="EcsC"/>
</dbReference>
<dbReference type="EMBL" id="WNAJ01000005">
    <property type="protein sequence ID" value="MTR84626.1"/>
    <property type="molecule type" value="Genomic_DNA"/>
</dbReference>
<proteinExistence type="predicted"/>
<accession>A0A6L6L3U0</accession>
<dbReference type="Pfam" id="PF12787">
    <property type="entry name" value="EcsC"/>
    <property type="match status" value="1"/>
</dbReference>